<evidence type="ECO:0000256" key="9">
    <source>
        <dbReference type="ARBA" id="ARBA00022989"/>
    </source>
</evidence>
<evidence type="ECO:0000313" key="22">
    <source>
        <dbReference type="Proteomes" id="UP000603317"/>
    </source>
</evidence>
<keyword evidence="4 14" id="KW-0679">Respiratory chain</keyword>
<comment type="subcellular location">
    <subcellularLocation>
        <location evidence="14">Cell membrane</location>
        <topology evidence="14">Multi-pass membrane protein</topology>
    </subcellularLocation>
    <subcellularLocation>
        <location evidence="1">Membrane</location>
        <topology evidence="1">Multi-pass membrane protein</topology>
    </subcellularLocation>
</comment>
<dbReference type="InterPro" id="IPR001505">
    <property type="entry name" value="Copper_CuA"/>
</dbReference>
<evidence type="ECO:0000256" key="8">
    <source>
        <dbReference type="ARBA" id="ARBA00022982"/>
    </source>
</evidence>
<evidence type="ECO:0000256" key="10">
    <source>
        <dbReference type="ARBA" id="ARBA00023008"/>
    </source>
</evidence>
<comment type="caution">
    <text evidence="21">The sequence shown here is derived from an EMBL/GenBank/DDBJ whole genome shotgun (WGS) entry which is preliminary data.</text>
</comment>
<feature type="transmembrane region" description="Helical" evidence="17">
    <location>
        <begin position="112"/>
        <end position="133"/>
    </location>
</feature>
<keyword evidence="11 17" id="KW-0472">Membrane</keyword>
<evidence type="ECO:0000256" key="2">
    <source>
        <dbReference type="ARBA" id="ARBA00007866"/>
    </source>
</evidence>
<dbReference type="PANTHER" id="PTHR22888:SF9">
    <property type="entry name" value="CYTOCHROME C OXIDASE SUBUNIT 2"/>
    <property type="match status" value="1"/>
</dbReference>
<proteinExistence type="inferred from homology"/>
<evidence type="ECO:0000256" key="3">
    <source>
        <dbReference type="ARBA" id="ARBA00022448"/>
    </source>
</evidence>
<evidence type="ECO:0000313" key="21">
    <source>
        <dbReference type="EMBL" id="GFZ99326.1"/>
    </source>
</evidence>
<feature type="domain" description="Cytochrome oxidase subunit II copper A binding" evidence="19">
    <location>
        <begin position="184"/>
        <end position="318"/>
    </location>
</feature>
<dbReference type="InterPro" id="IPR002429">
    <property type="entry name" value="CcO_II-like_C"/>
</dbReference>
<evidence type="ECO:0000256" key="14">
    <source>
        <dbReference type="RuleBase" id="RU000456"/>
    </source>
</evidence>
<dbReference type="InterPro" id="IPR045187">
    <property type="entry name" value="CcO_II"/>
</dbReference>
<accession>A0ABQ1F4N3</accession>
<comment type="catalytic activity">
    <reaction evidence="13 15">
        <text>4 Fe(II)-[cytochrome c] + O2 + 8 H(+)(in) = 4 Fe(III)-[cytochrome c] + 2 H2O + 4 H(+)(out)</text>
        <dbReference type="Rhea" id="RHEA:11436"/>
        <dbReference type="Rhea" id="RHEA-COMP:10350"/>
        <dbReference type="Rhea" id="RHEA-COMP:14399"/>
        <dbReference type="ChEBI" id="CHEBI:15377"/>
        <dbReference type="ChEBI" id="CHEBI:15378"/>
        <dbReference type="ChEBI" id="CHEBI:15379"/>
        <dbReference type="ChEBI" id="CHEBI:29033"/>
        <dbReference type="ChEBI" id="CHEBI:29034"/>
        <dbReference type="EC" id="7.1.1.9"/>
    </reaction>
</comment>
<dbReference type="PROSITE" id="PS50999">
    <property type="entry name" value="COX2_TM"/>
    <property type="match status" value="1"/>
</dbReference>
<evidence type="ECO:0000256" key="12">
    <source>
        <dbReference type="ARBA" id="ARBA00024688"/>
    </source>
</evidence>
<sequence length="365" mass="38697">MESDITAMILRNLSRFVFAGAAAASLALGGAAAAQDTATETEQAAQVEQAAGDDAPAAATEALADAEVGEEAGSYEYMGPDMIKGQPENWGWTFQPQYTETGESALFLHNAILMPVIVIISLFVLVLLLLVIAKYRRGANPVPSKTSHNTVLEVFWTVIPALILLGIAIPSINLIRAQYKPAPADAITVKATGWQWYWTYSFPDNGDFEITSNMMDEAEAKEKGFPGQLEVDNRLVLPVGVPIRLQTTAADVIHSFAVPSLWFKLDAVPGRINEKVLTIKEPGIYYGQCSELCGARHGYMPIAIEAVPMARWEQWVAAQGGTVGGDTAEDSEAAPLAAPASSTEGAETAGEAPTDSAGAAAEAAN</sequence>
<gene>
    <name evidence="21" type="ORF">GCM10010923_04510</name>
</gene>
<dbReference type="InterPro" id="IPR034210">
    <property type="entry name" value="CcO_II_C"/>
</dbReference>
<evidence type="ECO:0000256" key="1">
    <source>
        <dbReference type="ARBA" id="ARBA00004141"/>
    </source>
</evidence>
<evidence type="ECO:0000256" key="16">
    <source>
        <dbReference type="SAM" id="MobiDB-lite"/>
    </source>
</evidence>
<evidence type="ECO:0000256" key="5">
    <source>
        <dbReference type="ARBA" id="ARBA00022692"/>
    </source>
</evidence>
<evidence type="ECO:0000256" key="11">
    <source>
        <dbReference type="ARBA" id="ARBA00023136"/>
    </source>
</evidence>
<dbReference type="Gene3D" id="1.10.287.90">
    <property type="match status" value="1"/>
</dbReference>
<keyword evidence="22" id="KW-1185">Reference proteome</keyword>
<evidence type="ECO:0000256" key="17">
    <source>
        <dbReference type="SAM" id="Phobius"/>
    </source>
</evidence>
<dbReference type="PROSITE" id="PS50857">
    <property type="entry name" value="COX2_CUA"/>
    <property type="match status" value="1"/>
</dbReference>
<evidence type="ECO:0000256" key="13">
    <source>
        <dbReference type="ARBA" id="ARBA00047816"/>
    </source>
</evidence>
<comment type="cofactor">
    <cofactor evidence="15">
        <name>Cu cation</name>
        <dbReference type="ChEBI" id="CHEBI:23378"/>
    </cofactor>
    <text evidence="15">Binds a copper A center.</text>
</comment>
<keyword evidence="6 15" id="KW-0479">Metal-binding</keyword>
<keyword evidence="5 14" id="KW-0812">Transmembrane</keyword>
<feature type="transmembrane region" description="Helical" evidence="17">
    <location>
        <begin position="154"/>
        <end position="175"/>
    </location>
</feature>
<evidence type="ECO:0000259" key="20">
    <source>
        <dbReference type="PROSITE" id="PS50999"/>
    </source>
</evidence>
<keyword evidence="9 17" id="KW-1133">Transmembrane helix</keyword>
<evidence type="ECO:0000256" key="6">
    <source>
        <dbReference type="ARBA" id="ARBA00022723"/>
    </source>
</evidence>
<dbReference type="NCBIfam" id="TIGR02866">
    <property type="entry name" value="CoxB"/>
    <property type="match status" value="1"/>
</dbReference>
<feature type="chain" id="PRO_5045671514" description="Cytochrome c oxidase subunit 2" evidence="18">
    <location>
        <begin position="35"/>
        <end position="365"/>
    </location>
</feature>
<dbReference type="InterPro" id="IPR011759">
    <property type="entry name" value="Cyt_c_oxidase_su2_TM_dom"/>
</dbReference>
<dbReference type="Gene3D" id="2.60.40.420">
    <property type="entry name" value="Cupredoxins - blue copper proteins"/>
    <property type="match status" value="1"/>
</dbReference>
<dbReference type="PRINTS" id="PR01166">
    <property type="entry name" value="CYCOXIDASEII"/>
</dbReference>
<dbReference type="Proteomes" id="UP000603317">
    <property type="component" value="Unassembled WGS sequence"/>
</dbReference>
<evidence type="ECO:0000256" key="15">
    <source>
        <dbReference type="RuleBase" id="RU004024"/>
    </source>
</evidence>
<feature type="compositionally biased region" description="Low complexity" evidence="16">
    <location>
        <begin position="333"/>
        <end position="344"/>
    </location>
</feature>
<dbReference type="SUPFAM" id="SSF81464">
    <property type="entry name" value="Cytochrome c oxidase subunit II-like, transmembrane region"/>
    <property type="match status" value="1"/>
</dbReference>
<keyword evidence="10 15" id="KW-0186">Copper</keyword>
<dbReference type="Pfam" id="PF00116">
    <property type="entry name" value="COX2"/>
    <property type="match status" value="1"/>
</dbReference>
<evidence type="ECO:0000259" key="19">
    <source>
        <dbReference type="PROSITE" id="PS50857"/>
    </source>
</evidence>
<evidence type="ECO:0000256" key="4">
    <source>
        <dbReference type="ARBA" id="ARBA00022660"/>
    </source>
</evidence>
<dbReference type="CDD" id="cd13912">
    <property type="entry name" value="CcO_II_C"/>
    <property type="match status" value="1"/>
</dbReference>
<comment type="function">
    <text evidence="12 15">Subunits I and II form the functional core of the enzyme complex. Electrons originating in cytochrome c are transferred via heme a and Cu(A) to the binuclear center formed by heme a3 and Cu(B).</text>
</comment>
<keyword evidence="7" id="KW-1278">Translocase</keyword>
<feature type="signal peptide" evidence="18">
    <location>
        <begin position="1"/>
        <end position="34"/>
    </location>
</feature>
<keyword evidence="8 14" id="KW-0249">Electron transport</keyword>
<dbReference type="SUPFAM" id="SSF49503">
    <property type="entry name" value="Cupredoxins"/>
    <property type="match status" value="1"/>
</dbReference>
<feature type="domain" description="Cytochrome oxidase subunit II transmembrane region profile" evidence="20">
    <location>
        <begin position="86"/>
        <end position="182"/>
    </location>
</feature>
<organism evidence="21 22">
    <name type="scientific">Blastomonas marina</name>
    <dbReference type="NCBI Taxonomy" id="1867408"/>
    <lineage>
        <taxon>Bacteria</taxon>
        <taxon>Pseudomonadati</taxon>
        <taxon>Pseudomonadota</taxon>
        <taxon>Alphaproteobacteria</taxon>
        <taxon>Sphingomonadales</taxon>
        <taxon>Sphingomonadaceae</taxon>
        <taxon>Blastomonas</taxon>
    </lineage>
</organism>
<evidence type="ECO:0000256" key="18">
    <source>
        <dbReference type="SAM" id="SignalP"/>
    </source>
</evidence>
<keyword evidence="18" id="KW-0732">Signal</keyword>
<dbReference type="InterPro" id="IPR008972">
    <property type="entry name" value="Cupredoxin"/>
</dbReference>
<dbReference type="InterPro" id="IPR036257">
    <property type="entry name" value="Cyt_c_oxidase_su2_TM_sf"/>
</dbReference>
<dbReference type="PROSITE" id="PS00078">
    <property type="entry name" value="COX2"/>
    <property type="match status" value="1"/>
</dbReference>
<comment type="similarity">
    <text evidence="2 14">Belongs to the cytochrome c oxidase subunit 2 family.</text>
</comment>
<reference evidence="22" key="1">
    <citation type="journal article" date="2019" name="Int. J. Syst. Evol. Microbiol.">
        <title>The Global Catalogue of Microorganisms (GCM) 10K type strain sequencing project: providing services to taxonomists for standard genome sequencing and annotation.</title>
        <authorList>
            <consortium name="The Broad Institute Genomics Platform"/>
            <consortium name="The Broad Institute Genome Sequencing Center for Infectious Disease"/>
            <person name="Wu L."/>
            <person name="Ma J."/>
        </authorList>
    </citation>
    <scope>NUCLEOTIDE SEQUENCE [LARGE SCALE GENOMIC DNA]</scope>
    <source>
        <strain evidence="22">CGMCC 1.15297</strain>
    </source>
</reference>
<protein>
    <recommendedName>
        <fullName evidence="15">Cytochrome c oxidase subunit 2</fullName>
        <ecNumber evidence="15">7.1.1.9</ecNumber>
    </recommendedName>
</protein>
<keyword evidence="3 14" id="KW-0813">Transport</keyword>
<dbReference type="InterPro" id="IPR014222">
    <property type="entry name" value="Cyt_c_oxidase_su2"/>
</dbReference>
<feature type="region of interest" description="Disordered" evidence="16">
    <location>
        <begin position="321"/>
        <end position="365"/>
    </location>
</feature>
<dbReference type="EC" id="7.1.1.9" evidence="15"/>
<dbReference type="PANTHER" id="PTHR22888">
    <property type="entry name" value="CYTOCHROME C OXIDASE, SUBUNIT II"/>
    <property type="match status" value="1"/>
</dbReference>
<name>A0ABQ1F4N3_9SPHN</name>
<evidence type="ECO:0000256" key="7">
    <source>
        <dbReference type="ARBA" id="ARBA00022967"/>
    </source>
</evidence>
<dbReference type="EMBL" id="BMID01000001">
    <property type="protein sequence ID" value="GFZ99326.1"/>
    <property type="molecule type" value="Genomic_DNA"/>
</dbReference>
<dbReference type="Pfam" id="PF02790">
    <property type="entry name" value="COX2_TM"/>
    <property type="match status" value="1"/>
</dbReference>